<keyword evidence="1" id="KW-0732">Signal</keyword>
<dbReference type="RefSeq" id="WP_084353432.1">
    <property type="nucleotide sequence ID" value="NZ_FWYD01000010.1"/>
</dbReference>
<feature type="chain" id="PRO_5012438867" evidence="1">
    <location>
        <begin position="19"/>
        <end position="212"/>
    </location>
</feature>
<reference evidence="2 3" key="1">
    <citation type="submission" date="2017-04" db="EMBL/GenBank/DDBJ databases">
        <authorList>
            <person name="Afonso C.L."/>
            <person name="Miller P.J."/>
            <person name="Scott M.A."/>
            <person name="Spackman E."/>
            <person name="Goraichik I."/>
            <person name="Dimitrov K.M."/>
            <person name="Suarez D.L."/>
            <person name="Swayne D.E."/>
        </authorList>
    </citation>
    <scope>NUCLEOTIDE SEQUENCE [LARGE SCALE GENOMIC DNA]</scope>
    <source>
        <strain evidence="2 3">CGMCC 1.12644</strain>
    </source>
</reference>
<accession>A0A1W2D2J2</accession>
<keyword evidence="3" id="KW-1185">Reference proteome</keyword>
<dbReference type="EMBL" id="FWYD01000010">
    <property type="protein sequence ID" value="SMC91302.1"/>
    <property type="molecule type" value="Genomic_DNA"/>
</dbReference>
<sequence length="212" mass="22742">MLNCLCLLICLTGTLANAGAWPRPEGTGFASVATRLSFDDTFMTLTSYSSAYLEYGLNGRHTLGLDAGYSSDGTSRAIVFVRQPLSTTKAGSPIAAELGLGVIDTQTVLRPGISWGRGLDKGWMAADALAEIQMTGATDLKLDLTLGLKDDRGRMLILQLQTGKPFGRAATAQLAPSVVVPFGKSRHLEVGASADLLERRNFRIKFGLWQDF</sequence>
<evidence type="ECO:0000313" key="2">
    <source>
        <dbReference type="EMBL" id="SMC91302.1"/>
    </source>
</evidence>
<protein>
    <submittedName>
        <fullName evidence="2">Uncharacterized protein</fullName>
    </submittedName>
</protein>
<dbReference type="Proteomes" id="UP000192330">
    <property type="component" value="Unassembled WGS sequence"/>
</dbReference>
<name>A0A1W2D2J2_9RHOB</name>
<feature type="signal peptide" evidence="1">
    <location>
        <begin position="1"/>
        <end position="18"/>
    </location>
</feature>
<dbReference type="AlphaFoldDB" id="A0A1W2D2J2"/>
<evidence type="ECO:0000313" key="3">
    <source>
        <dbReference type="Proteomes" id="UP000192330"/>
    </source>
</evidence>
<proteinExistence type="predicted"/>
<gene>
    <name evidence="2" type="ORF">SAMN06295998_11049</name>
</gene>
<dbReference type="STRING" id="1387277.SAMN06295998_11049"/>
<dbReference type="OrthoDB" id="7857490at2"/>
<organism evidence="2 3">
    <name type="scientific">Primorskyibacter flagellatus</name>
    <dbReference type="NCBI Taxonomy" id="1387277"/>
    <lineage>
        <taxon>Bacteria</taxon>
        <taxon>Pseudomonadati</taxon>
        <taxon>Pseudomonadota</taxon>
        <taxon>Alphaproteobacteria</taxon>
        <taxon>Rhodobacterales</taxon>
        <taxon>Roseobacteraceae</taxon>
        <taxon>Primorskyibacter</taxon>
    </lineage>
</organism>
<evidence type="ECO:0000256" key="1">
    <source>
        <dbReference type="SAM" id="SignalP"/>
    </source>
</evidence>